<sequence length="256" mass="29565">METPKNLAPSCKNCGEALQGNFCSNCGQSAHIERVSFKSLLEDLSSSIFSLNAGFFFTYIQLFKRPGFSIREFLEGKRKAYVRPIAYLITASTIYFFLAILLNQNTFINDFLTGFSSAEQASADALPKNPILDWFSKNYAYTVLLLIPVFSLASGICFRSERRNFLEHMVLNSYITGQQSFIYVSFNILNSIFPNDFFEISPLFISVAYNFWVYQEFFQKGKTWVKPIKTLLTYLLFLFFILICFFIMMAIQKLYL</sequence>
<reference evidence="2 3" key="1">
    <citation type="submission" date="2019-03" db="EMBL/GenBank/DDBJ databases">
        <title>Algoriphagus sp. nov, a new strain isolated from root system soil of mangrove plant Kandelia.</title>
        <authorList>
            <person name="Yin Q."/>
            <person name="Wang K."/>
            <person name="Song Z."/>
        </authorList>
    </citation>
    <scope>NUCLEOTIDE SEQUENCE [LARGE SCALE GENOMIC DNA]</scope>
    <source>
        <strain evidence="2 3">XY-J91</strain>
    </source>
</reference>
<evidence type="ECO:0000313" key="3">
    <source>
        <dbReference type="Proteomes" id="UP000297647"/>
    </source>
</evidence>
<dbReference type="EMBL" id="SPSB01000001">
    <property type="protein sequence ID" value="TFV97511.1"/>
    <property type="molecule type" value="Genomic_DNA"/>
</dbReference>
<organism evidence="2 3">
    <name type="scientific">Algoriphagus kandeliae</name>
    <dbReference type="NCBI Taxonomy" id="2562278"/>
    <lineage>
        <taxon>Bacteria</taxon>
        <taxon>Pseudomonadati</taxon>
        <taxon>Bacteroidota</taxon>
        <taxon>Cytophagia</taxon>
        <taxon>Cytophagales</taxon>
        <taxon>Cyclobacteriaceae</taxon>
        <taxon>Algoriphagus</taxon>
    </lineage>
</organism>
<dbReference type="Pfam" id="PF12412">
    <property type="entry name" value="DUF3667"/>
    <property type="match status" value="1"/>
</dbReference>
<comment type="caution">
    <text evidence="2">The sequence shown here is derived from an EMBL/GenBank/DDBJ whole genome shotgun (WGS) entry which is preliminary data.</text>
</comment>
<keyword evidence="1" id="KW-0812">Transmembrane</keyword>
<evidence type="ECO:0000256" key="1">
    <source>
        <dbReference type="SAM" id="Phobius"/>
    </source>
</evidence>
<dbReference type="InterPro" id="IPR022134">
    <property type="entry name" value="DUF3667"/>
</dbReference>
<dbReference type="Proteomes" id="UP000297647">
    <property type="component" value="Unassembled WGS sequence"/>
</dbReference>
<dbReference type="RefSeq" id="WP_135070278.1">
    <property type="nucleotide sequence ID" value="NZ_SPSB01000001.1"/>
</dbReference>
<keyword evidence="3" id="KW-1185">Reference proteome</keyword>
<keyword evidence="1" id="KW-1133">Transmembrane helix</keyword>
<feature type="transmembrane region" description="Helical" evidence="1">
    <location>
        <begin position="44"/>
        <end position="63"/>
    </location>
</feature>
<gene>
    <name evidence="2" type="ORF">E4S40_02320</name>
</gene>
<feature type="transmembrane region" description="Helical" evidence="1">
    <location>
        <begin position="230"/>
        <end position="251"/>
    </location>
</feature>
<keyword evidence="1" id="KW-0472">Membrane</keyword>
<dbReference type="AlphaFoldDB" id="A0A4Y9QYE2"/>
<feature type="transmembrane region" description="Helical" evidence="1">
    <location>
        <begin position="139"/>
        <end position="158"/>
    </location>
</feature>
<evidence type="ECO:0000313" key="2">
    <source>
        <dbReference type="EMBL" id="TFV97511.1"/>
    </source>
</evidence>
<protein>
    <submittedName>
        <fullName evidence="2">DUF3667 domain-containing protein</fullName>
    </submittedName>
</protein>
<feature type="transmembrane region" description="Helical" evidence="1">
    <location>
        <begin position="84"/>
        <end position="102"/>
    </location>
</feature>
<accession>A0A4Y9QYE2</accession>
<name>A0A4Y9QYE2_9BACT</name>
<proteinExistence type="predicted"/>
<dbReference type="OrthoDB" id="7446256at2"/>